<dbReference type="GO" id="GO:0016787">
    <property type="term" value="F:hydrolase activity"/>
    <property type="evidence" value="ECO:0007669"/>
    <property type="project" value="UniProtKB-KW"/>
</dbReference>
<dbReference type="InterPro" id="IPR029058">
    <property type="entry name" value="AB_hydrolase_fold"/>
</dbReference>
<dbReference type="Gene3D" id="3.40.50.1820">
    <property type="entry name" value="alpha/beta hydrolase"/>
    <property type="match status" value="1"/>
</dbReference>
<dbReference type="SUPFAM" id="SSF53474">
    <property type="entry name" value="alpha/beta-Hydrolases"/>
    <property type="match status" value="1"/>
</dbReference>
<organism evidence="2 3">
    <name type="scientific">Lutibacter aestuarii</name>
    <dbReference type="NCBI Taxonomy" id="861111"/>
    <lineage>
        <taxon>Bacteria</taxon>
        <taxon>Pseudomonadati</taxon>
        <taxon>Bacteroidota</taxon>
        <taxon>Flavobacteriia</taxon>
        <taxon>Flavobacteriales</taxon>
        <taxon>Flavobacteriaceae</taxon>
        <taxon>Lutibacter</taxon>
    </lineage>
</organism>
<dbReference type="EMBL" id="JBHTIC010000005">
    <property type="protein sequence ID" value="MFD0761053.1"/>
    <property type="molecule type" value="Genomic_DNA"/>
</dbReference>
<feature type="signal peptide" evidence="1">
    <location>
        <begin position="1"/>
        <end position="20"/>
    </location>
</feature>
<proteinExistence type="predicted"/>
<dbReference type="RefSeq" id="WP_298285618.1">
    <property type="nucleotide sequence ID" value="NZ_JBHTIC010000005.1"/>
</dbReference>
<dbReference type="PANTHER" id="PTHR43265:SF1">
    <property type="entry name" value="ESTERASE ESTD"/>
    <property type="match status" value="1"/>
</dbReference>
<dbReference type="PANTHER" id="PTHR43265">
    <property type="entry name" value="ESTERASE ESTD"/>
    <property type="match status" value="1"/>
</dbReference>
<evidence type="ECO:0000313" key="2">
    <source>
        <dbReference type="EMBL" id="MFD0761053.1"/>
    </source>
</evidence>
<protein>
    <submittedName>
        <fullName evidence="2">Alpha/beta hydrolase</fullName>
    </submittedName>
</protein>
<accession>A0ABW2Z375</accession>
<comment type="caution">
    <text evidence="2">The sequence shown here is derived from an EMBL/GenBank/DDBJ whole genome shotgun (WGS) entry which is preliminary data.</text>
</comment>
<sequence>MIKNNVILLFLILISSLSFAQDKNYTETELNILTNSATINGTLLLPNSKNKKALIILIPGSGPTDRNGNNSVMKNNSLKFLAEELTKENIATYRYDKSVLSFTKGDKEKIDSLSFETFIEEAKSVIDYFKNSNTYAKIIVAGHSQGSLVGMVASKNKADAFISLEGAGRPLDEILVEQIELQAPYLKEETQKIVTELKKGNTVEKFNPMLTSLFNKQVQPFLISWLQYHPQKEIEKLTIPTLIINGSKDIQVKNIDAELLHKAAKNSELHLIDNMNHLFKEIKGDINENMLSYSNPELPVMKKLIDTILIFIKK</sequence>
<keyword evidence="2" id="KW-0378">Hydrolase</keyword>
<dbReference type="InterPro" id="IPR053145">
    <property type="entry name" value="AB_hydrolase_Est10"/>
</dbReference>
<dbReference type="Proteomes" id="UP001597032">
    <property type="component" value="Unassembled WGS sequence"/>
</dbReference>
<evidence type="ECO:0000256" key="1">
    <source>
        <dbReference type="SAM" id="SignalP"/>
    </source>
</evidence>
<name>A0ABW2Z375_9FLAO</name>
<gene>
    <name evidence="2" type="ORF">ACFQZW_03075</name>
</gene>
<feature type="chain" id="PRO_5046714787" evidence="1">
    <location>
        <begin position="21"/>
        <end position="314"/>
    </location>
</feature>
<evidence type="ECO:0000313" key="3">
    <source>
        <dbReference type="Proteomes" id="UP001597032"/>
    </source>
</evidence>
<reference evidence="3" key="1">
    <citation type="journal article" date="2019" name="Int. J. Syst. Evol. Microbiol.">
        <title>The Global Catalogue of Microorganisms (GCM) 10K type strain sequencing project: providing services to taxonomists for standard genome sequencing and annotation.</title>
        <authorList>
            <consortium name="The Broad Institute Genomics Platform"/>
            <consortium name="The Broad Institute Genome Sequencing Center for Infectious Disease"/>
            <person name="Wu L."/>
            <person name="Ma J."/>
        </authorList>
    </citation>
    <scope>NUCLEOTIDE SEQUENCE [LARGE SCALE GENOMIC DNA]</scope>
    <source>
        <strain evidence="3">CCUG 60022</strain>
    </source>
</reference>
<keyword evidence="3" id="KW-1185">Reference proteome</keyword>
<keyword evidence="1" id="KW-0732">Signal</keyword>